<feature type="domain" description="DEUBAD" evidence="11">
    <location>
        <begin position="142"/>
        <end position="253"/>
    </location>
</feature>
<sequence length="1073" mass="113955">MENQLVKESIVKALVPSRRSVRQSMRNKKYKFDPSDLKPKPRAVNINSSTKTLPATVSNEKTEESLPSKSNDVAVKSGPVLPNGLGNVSNLFANLKPGSKRNAFLKTGIKFSMRPRKRSSKRSKSVAAQIEQTKDGCIDMTPDSILCKTNMKGLINYKTFNQLPVDYQHKLVTLLPQCDQIPVANSTDLRLSSTALNNEFFAKACMEWKDRLSEGEFTAENQQRLKLDEEKELNKMDAWKAKHFEPVWGHSKIMSDVPKATGPSPNKINSSHESQISKTKPMMKSNMRVSSMIHKRSLTRAIRASVESSLPAKKKFAQSINDAYDVANNHSPADGASSSSPIQASSSSASESSPNSTSSLSSNNSSLDSVIAASREALAKQVEKLRSEDRTEILGVTPAKKRKLSGASSITTSRPTQQMQATARTLAQVRAQTQAAKNKSLNVSSPSKVATSDSGSPSSTSSSQGITRTVTMTSTGIIIKTQGQTRTLAQMKAQTQATRAVSSVPTGPTPPAQNNQTMRSLLSSGPLNKPPTQTRTLAQIKAQTQSRAPIQPQVLKPPLSAVTEASKAQHVPNILSSSASSKMRASPVSLDQQADINLKRSMQICQAELEKSLNKTAVSVNANSVQSPKTPTPPPLQVTCASKIVFTQPHTGLTSVSNGRVVNSPSPQHQFIQPVSPAKTPSRSGTPTTLVVNRGRISPAIPKFVSLPGSTAQSLETTGNKIIVVSNVLSPVKDSQNTVYLLSTATTQDLSGTTRLSPATHLPTSGCVSPADNSSLTQRKIITQDALRAFLNAPPRAASAPPNNPDSKVDTPTTAAIVRSASVGNNGILPPQSPSSVTCSPSIPSPPTHQTFTVSLGDLPQGITIQNFTNPSGHPAGNIFIPNNQIRVFSRTSSPGAASPAPPPASPSNISASFSVHKVDLSAGTPTIPNPIPPLRFSPSPIVAPMGNASQTLAGKKLSTARIIHVSGPGKMLPVGTQLSSPVKLGTVTIPPVKSSVVTNVQQVRPVRSPTVLNVQTCQMCQHHSGLPNDQSSEGSTCACNHKAMVVCKKCGAFCHNDCIGPSRLCVTCLVTT</sequence>
<evidence type="ECO:0000259" key="11">
    <source>
        <dbReference type="PROSITE" id="PS51916"/>
    </source>
</evidence>
<evidence type="ECO:0000256" key="7">
    <source>
        <dbReference type="ARBA" id="ARBA00023015"/>
    </source>
</evidence>
<dbReference type="InterPro" id="IPR024811">
    <property type="entry name" value="ASX/ASX-like"/>
</dbReference>
<feature type="region of interest" description="Disordered" evidence="10">
    <location>
        <begin position="494"/>
        <end position="532"/>
    </location>
</feature>
<dbReference type="Pfam" id="PF13919">
    <property type="entry name" value="ASXH"/>
    <property type="match status" value="1"/>
</dbReference>
<evidence type="ECO:0000256" key="1">
    <source>
        <dbReference type="ARBA" id="ARBA00004123"/>
    </source>
</evidence>
<dbReference type="PROSITE" id="PS51916">
    <property type="entry name" value="DEUBAD"/>
    <property type="match status" value="1"/>
</dbReference>
<feature type="region of interest" description="Disordered" evidence="10">
    <location>
        <begin position="666"/>
        <end position="689"/>
    </location>
</feature>
<feature type="compositionally biased region" description="Basic residues" evidence="10">
    <location>
        <begin position="19"/>
        <end position="29"/>
    </location>
</feature>
<dbReference type="InterPro" id="IPR028020">
    <property type="entry name" value="ASX_DEUBAD_dom"/>
</dbReference>
<name>A0A2C9JHT1_BIOGL</name>
<evidence type="ECO:0000313" key="12">
    <source>
        <dbReference type="EnsemblMetazoa" id="BGLB002710-PB"/>
    </source>
</evidence>
<dbReference type="Pfam" id="PF13922">
    <property type="entry name" value="PHD_3"/>
    <property type="match status" value="1"/>
</dbReference>
<dbReference type="VEuPathDB" id="VectorBase:BGLB002710"/>
<feature type="region of interest" description="Disordered" evidence="10">
    <location>
        <begin position="393"/>
        <end position="468"/>
    </location>
</feature>
<evidence type="ECO:0000256" key="3">
    <source>
        <dbReference type="ARBA" id="ARBA00022491"/>
    </source>
</evidence>
<dbReference type="GO" id="GO:0035517">
    <property type="term" value="C:PR-DUB complex"/>
    <property type="evidence" value="ECO:0007669"/>
    <property type="project" value="TreeGrafter"/>
</dbReference>
<keyword evidence="8" id="KW-0804">Transcription</keyword>
<dbReference type="InterPro" id="IPR026905">
    <property type="entry name" value="ASX-like_PHD"/>
</dbReference>
<dbReference type="GO" id="GO:0003682">
    <property type="term" value="F:chromatin binding"/>
    <property type="evidence" value="ECO:0007669"/>
    <property type="project" value="TreeGrafter"/>
</dbReference>
<evidence type="ECO:0000256" key="9">
    <source>
        <dbReference type="ARBA" id="ARBA00023242"/>
    </source>
</evidence>
<dbReference type="RefSeq" id="XP_013077452.2">
    <property type="nucleotide sequence ID" value="XM_013221998.2"/>
</dbReference>
<dbReference type="VEuPathDB" id="VectorBase:BGLAX_052424"/>
<dbReference type="InterPro" id="IPR044867">
    <property type="entry name" value="DEUBAD_dom"/>
</dbReference>
<protein>
    <recommendedName>
        <fullName evidence="11">DEUBAD domain-containing protein</fullName>
    </recommendedName>
</protein>
<feature type="region of interest" description="Disordered" evidence="10">
    <location>
        <begin position="18"/>
        <end position="75"/>
    </location>
</feature>
<evidence type="ECO:0000256" key="6">
    <source>
        <dbReference type="ARBA" id="ARBA00022833"/>
    </source>
</evidence>
<keyword evidence="6" id="KW-0862">Zinc</keyword>
<dbReference type="GO" id="GO:0003677">
    <property type="term" value="F:DNA binding"/>
    <property type="evidence" value="ECO:0007669"/>
    <property type="project" value="InterPro"/>
</dbReference>
<evidence type="ECO:0000256" key="10">
    <source>
        <dbReference type="SAM" id="MobiDB-lite"/>
    </source>
</evidence>
<feature type="region of interest" description="Disordered" evidence="10">
    <location>
        <begin position="327"/>
        <end position="365"/>
    </location>
</feature>
<feature type="compositionally biased region" description="Polar residues" evidence="10">
    <location>
        <begin position="834"/>
        <end position="844"/>
    </location>
</feature>
<reference evidence="12" key="1">
    <citation type="submission" date="2020-05" db="UniProtKB">
        <authorList>
            <consortium name="EnsemblMetazoa"/>
        </authorList>
    </citation>
    <scope>IDENTIFICATION</scope>
    <source>
        <strain evidence="12">BB02</strain>
    </source>
</reference>
<dbReference type="EnsemblMetazoa" id="BGLB002710-RB">
    <property type="protein sequence ID" value="BGLB002710-PB"/>
    <property type="gene ID" value="BGLB002710"/>
</dbReference>
<comment type="similarity">
    <text evidence="2">Belongs to the Asx family.</text>
</comment>
<proteinExistence type="inferred from homology"/>
<feature type="compositionally biased region" description="Polar residues" evidence="10">
    <location>
        <begin position="45"/>
        <end position="59"/>
    </location>
</feature>
<dbReference type="KEGG" id="bgt:106063587"/>
<dbReference type="GO" id="GO:0009887">
    <property type="term" value="P:animal organ morphogenesis"/>
    <property type="evidence" value="ECO:0007669"/>
    <property type="project" value="TreeGrafter"/>
</dbReference>
<dbReference type="GO" id="GO:0045944">
    <property type="term" value="P:positive regulation of transcription by RNA polymerase II"/>
    <property type="evidence" value="ECO:0007669"/>
    <property type="project" value="TreeGrafter"/>
</dbReference>
<dbReference type="PANTHER" id="PTHR13578">
    <property type="entry name" value="ADDITIONAL SEX COMBS LIKE PROTEIN ASXL"/>
    <property type="match status" value="1"/>
</dbReference>
<dbReference type="OrthoDB" id="9348951at2759"/>
<evidence type="ECO:0000313" key="13">
    <source>
        <dbReference type="Proteomes" id="UP000076420"/>
    </source>
</evidence>
<dbReference type="AlphaFoldDB" id="A0A2C9JHT1"/>
<feature type="compositionally biased region" description="Polar residues" evidence="10">
    <location>
        <begin position="263"/>
        <end position="278"/>
    </location>
</feature>
<keyword evidence="3" id="KW-0678">Repressor</keyword>
<dbReference type="PANTHER" id="PTHR13578:SF20">
    <property type="entry name" value="POLYCOMB PROTEIN ASX"/>
    <property type="match status" value="1"/>
</dbReference>
<feature type="region of interest" description="Disordered" evidence="10">
    <location>
        <begin position="255"/>
        <end position="282"/>
    </location>
</feature>
<dbReference type="Proteomes" id="UP000076420">
    <property type="component" value="Unassembled WGS sequence"/>
</dbReference>
<feature type="compositionally biased region" description="Low complexity" evidence="10">
    <location>
        <begin position="336"/>
        <end position="365"/>
    </location>
</feature>
<evidence type="ECO:0000256" key="2">
    <source>
        <dbReference type="ARBA" id="ARBA00006391"/>
    </source>
</evidence>
<feature type="compositionally biased region" description="Polar residues" evidence="10">
    <location>
        <begin position="406"/>
        <end position="451"/>
    </location>
</feature>
<dbReference type="GO" id="GO:0008270">
    <property type="term" value="F:zinc ion binding"/>
    <property type="evidence" value="ECO:0007669"/>
    <property type="project" value="UniProtKB-KW"/>
</dbReference>
<keyword evidence="5" id="KW-0863">Zinc-finger</keyword>
<feature type="region of interest" description="Disordered" evidence="10">
    <location>
        <begin position="824"/>
        <end position="844"/>
    </location>
</feature>
<keyword evidence="4" id="KW-0479">Metal-binding</keyword>
<comment type="subcellular location">
    <subcellularLocation>
        <location evidence="1">Nucleus</location>
    </subcellularLocation>
</comment>
<accession>A0A2C9JHT1</accession>
<evidence type="ECO:0000256" key="4">
    <source>
        <dbReference type="ARBA" id="ARBA00022723"/>
    </source>
</evidence>
<feature type="region of interest" description="Disordered" evidence="10">
    <location>
        <begin position="891"/>
        <end position="911"/>
    </location>
</feature>
<gene>
    <name evidence="12" type="primary">106063587</name>
</gene>
<evidence type="ECO:0000256" key="8">
    <source>
        <dbReference type="ARBA" id="ARBA00023163"/>
    </source>
</evidence>
<feature type="compositionally biased region" description="Low complexity" evidence="10">
    <location>
        <begin position="452"/>
        <end position="463"/>
    </location>
</feature>
<feature type="compositionally biased region" description="Basic and acidic residues" evidence="10">
    <location>
        <begin position="30"/>
        <end position="39"/>
    </location>
</feature>
<dbReference type="STRING" id="6526.A0A2C9JHT1"/>
<keyword evidence="9" id="KW-0539">Nucleus</keyword>
<organism evidence="12 13">
    <name type="scientific">Biomphalaria glabrata</name>
    <name type="common">Bloodfluke planorb</name>
    <name type="synonym">Freshwater snail</name>
    <dbReference type="NCBI Taxonomy" id="6526"/>
    <lineage>
        <taxon>Eukaryota</taxon>
        <taxon>Metazoa</taxon>
        <taxon>Spiralia</taxon>
        <taxon>Lophotrochozoa</taxon>
        <taxon>Mollusca</taxon>
        <taxon>Gastropoda</taxon>
        <taxon>Heterobranchia</taxon>
        <taxon>Euthyneura</taxon>
        <taxon>Panpulmonata</taxon>
        <taxon>Hygrophila</taxon>
        <taxon>Lymnaeoidea</taxon>
        <taxon>Planorbidae</taxon>
        <taxon>Biomphalaria</taxon>
    </lineage>
</organism>
<evidence type="ECO:0000256" key="5">
    <source>
        <dbReference type="ARBA" id="ARBA00022771"/>
    </source>
</evidence>
<keyword evidence="7" id="KW-0805">Transcription regulation</keyword>